<evidence type="ECO:0000313" key="2">
    <source>
        <dbReference type="EMBL" id="KAK0632300.1"/>
    </source>
</evidence>
<protein>
    <recommendedName>
        <fullName evidence="4">BTB domain-containing protein</fullName>
    </recommendedName>
</protein>
<evidence type="ECO:0000313" key="3">
    <source>
        <dbReference type="Proteomes" id="UP001175000"/>
    </source>
</evidence>
<feature type="compositionally biased region" description="Low complexity" evidence="1">
    <location>
        <begin position="512"/>
        <end position="525"/>
    </location>
</feature>
<proteinExistence type="predicted"/>
<name>A0AA40CBM7_9PEZI</name>
<keyword evidence="3" id="KW-1185">Reference proteome</keyword>
<reference evidence="2" key="1">
    <citation type="submission" date="2023-06" db="EMBL/GenBank/DDBJ databases">
        <title>Genome-scale phylogeny and comparative genomics of the fungal order Sordariales.</title>
        <authorList>
            <consortium name="Lawrence Berkeley National Laboratory"/>
            <person name="Hensen N."/>
            <person name="Bonometti L."/>
            <person name="Westerberg I."/>
            <person name="Brannstrom I.O."/>
            <person name="Guillou S."/>
            <person name="Cros-Aarteil S."/>
            <person name="Calhoun S."/>
            <person name="Haridas S."/>
            <person name="Kuo A."/>
            <person name="Mondo S."/>
            <person name="Pangilinan J."/>
            <person name="Riley R."/>
            <person name="Labutti K."/>
            <person name="Andreopoulos B."/>
            <person name="Lipzen A."/>
            <person name="Chen C."/>
            <person name="Yanf M."/>
            <person name="Daum C."/>
            <person name="Ng V."/>
            <person name="Clum A."/>
            <person name="Steindorff A."/>
            <person name="Ohm R."/>
            <person name="Martin F."/>
            <person name="Silar P."/>
            <person name="Natvig D."/>
            <person name="Lalanne C."/>
            <person name="Gautier V."/>
            <person name="Ament-Velasquez S.L."/>
            <person name="Kruys A."/>
            <person name="Hutchinson M.I."/>
            <person name="Powell A.J."/>
            <person name="Barry K."/>
            <person name="Miller A.N."/>
            <person name="Grigoriev I.V."/>
            <person name="Debuchy R."/>
            <person name="Gladieux P."/>
            <person name="Thoren M.H."/>
            <person name="Johannesson H."/>
        </authorList>
    </citation>
    <scope>NUCLEOTIDE SEQUENCE</scope>
    <source>
        <strain evidence="2">CBS 606.72</strain>
    </source>
</reference>
<evidence type="ECO:0000256" key="1">
    <source>
        <dbReference type="SAM" id="MobiDB-lite"/>
    </source>
</evidence>
<feature type="region of interest" description="Disordered" evidence="1">
    <location>
        <begin position="234"/>
        <end position="255"/>
    </location>
</feature>
<feature type="region of interest" description="Disordered" evidence="1">
    <location>
        <begin position="453"/>
        <end position="527"/>
    </location>
</feature>
<dbReference type="EMBL" id="JAULSU010000001">
    <property type="protein sequence ID" value="KAK0632300.1"/>
    <property type="molecule type" value="Genomic_DNA"/>
</dbReference>
<feature type="compositionally biased region" description="Low complexity" evidence="1">
    <location>
        <begin position="371"/>
        <end position="416"/>
    </location>
</feature>
<dbReference type="Proteomes" id="UP001175000">
    <property type="component" value="Unassembled WGS sequence"/>
</dbReference>
<dbReference type="CDD" id="cd18186">
    <property type="entry name" value="BTB_POZ_ZBTB_KLHL-like"/>
    <property type="match status" value="1"/>
</dbReference>
<accession>A0AA40CBM7</accession>
<organism evidence="2 3">
    <name type="scientific">Immersiella caudata</name>
    <dbReference type="NCBI Taxonomy" id="314043"/>
    <lineage>
        <taxon>Eukaryota</taxon>
        <taxon>Fungi</taxon>
        <taxon>Dikarya</taxon>
        <taxon>Ascomycota</taxon>
        <taxon>Pezizomycotina</taxon>
        <taxon>Sordariomycetes</taxon>
        <taxon>Sordariomycetidae</taxon>
        <taxon>Sordariales</taxon>
        <taxon>Lasiosphaeriaceae</taxon>
        <taxon>Immersiella</taxon>
    </lineage>
</organism>
<comment type="caution">
    <text evidence="2">The sequence shown here is derived from an EMBL/GenBank/DDBJ whole genome shotgun (WGS) entry which is preliminary data.</text>
</comment>
<feature type="region of interest" description="Disordered" evidence="1">
    <location>
        <begin position="367"/>
        <end position="416"/>
    </location>
</feature>
<feature type="compositionally biased region" description="Low complexity" evidence="1">
    <location>
        <begin position="477"/>
        <end position="501"/>
    </location>
</feature>
<dbReference type="Gene3D" id="3.30.710.10">
    <property type="entry name" value="Potassium Channel Kv1.1, Chain A"/>
    <property type="match status" value="1"/>
</dbReference>
<sequence length="820" mass="86252">MTLRSDPRVGPIGIKHTWVSYQFLKSAKKGVTDLGQDFLKMALQLTHPPIPTDTMKSYAHALRNNKKGSSNPSKASENKVDPVEGVKGTNNAVTSDKVSPVPFSYAAATKKNMPVVKPNVEDWPTTFPGFSPDKKKPVVARNRSPVEKESAVAPGCSPVKKEVLAPGFYPAEKSVSPKAASPKKVVSSKKEAVTKEAVAKAAVTKEEVVAKKKPSSFVPVATAAPFVPGKPFIVESNQSNEGNQPYSSSRQPTGAVTAEPYHLVAGVDAGPSQPSQLADDVTAEPAHLTQPTIIYSKFSGKQEAIKLPQNNSAVGSLSHPATTTSASSAISVSSLAAASSFVPSLTAPPFLVPSSAGTFPVISSGRGTAATPLASPSPLRTSTSAASPPSSVSSASPPYVTADSSPVRAADVSSGSGSVSAAVLASRRLGDIIASAPSFPPLVATTTTTFAAAATSDDDEMPSKPRNNRNGKERSGPGPASPSNSAPASAKSADAATAVAPGKGDSSDNKGSAQPSPSVVASPAPNDDAVNSLSAAVGGLSVSLAEGQQRVEEAEREATLLARRAYVQALVDAHDLGHLDLWKTPLGIEFLVKCKGTTWPAHRALLWRESGYFRGEGVLPAERLETEPQLVVVDDIPFVEPPIVGHALQFMYDLSYAGGRVTSIEEALTGEYVHLHVFKYVCGVMLDVPAMMDFAAERFCEAADFYEANSAALIKVVRPLALTHPLFLSVKRGLQMIFDDRSARPANLPLRAAFGGLMRAMKPVLWGNTNFMLAILYESEWEPLWQDTETHLLVLPLPARSHHSGSVRWQPSQSGSSLPT</sequence>
<evidence type="ECO:0008006" key="4">
    <source>
        <dbReference type="Google" id="ProtNLM"/>
    </source>
</evidence>
<gene>
    <name evidence="2" type="ORF">B0T14DRAFT_560004</name>
</gene>
<feature type="region of interest" description="Disordered" evidence="1">
    <location>
        <begin position="63"/>
        <end position="94"/>
    </location>
</feature>
<feature type="compositionally biased region" description="Polar residues" evidence="1">
    <location>
        <begin position="235"/>
        <end position="254"/>
    </location>
</feature>
<dbReference type="InterPro" id="IPR011333">
    <property type="entry name" value="SKP1/BTB/POZ_sf"/>
</dbReference>
<dbReference type="AlphaFoldDB" id="A0AA40CBM7"/>